<dbReference type="PANTHER" id="PTHR35889">
    <property type="entry name" value="CYCLOINULO-OLIGOSACCHARIDE FRUCTANOTRANSFERASE-RELATED"/>
    <property type="match status" value="1"/>
</dbReference>
<feature type="domain" description="Cytochrome C Planctomycete-type" evidence="2">
    <location>
        <begin position="188"/>
        <end position="247"/>
    </location>
</feature>
<feature type="transmembrane region" description="Helical" evidence="1">
    <location>
        <begin position="17"/>
        <end position="35"/>
    </location>
</feature>
<evidence type="ECO:0000256" key="1">
    <source>
        <dbReference type="SAM" id="Phobius"/>
    </source>
</evidence>
<feature type="transmembrane region" description="Helical" evidence="1">
    <location>
        <begin position="81"/>
        <end position="101"/>
    </location>
</feature>
<dbReference type="Pfam" id="PF07635">
    <property type="entry name" value="PSCyt1"/>
    <property type="match status" value="1"/>
</dbReference>
<dbReference type="OrthoDB" id="713772at2"/>
<dbReference type="SUPFAM" id="SSF46626">
    <property type="entry name" value="Cytochrome c"/>
    <property type="match status" value="1"/>
</dbReference>
<organism evidence="4 5">
    <name type="scientific">Parapedobacter koreensis</name>
    <dbReference type="NCBI Taxonomy" id="332977"/>
    <lineage>
        <taxon>Bacteria</taxon>
        <taxon>Pseudomonadati</taxon>
        <taxon>Bacteroidota</taxon>
        <taxon>Sphingobacteriia</taxon>
        <taxon>Sphingobacteriales</taxon>
        <taxon>Sphingobacteriaceae</taxon>
        <taxon>Parapedobacter</taxon>
    </lineage>
</organism>
<evidence type="ECO:0000313" key="4">
    <source>
        <dbReference type="EMBL" id="SEK39210.1"/>
    </source>
</evidence>
<feature type="transmembrane region" description="Helical" evidence="1">
    <location>
        <begin position="117"/>
        <end position="137"/>
    </location>
</feature>
<protein>
    <submittedName>
        <fullName evidence="4">Uncharacterized membrane protein</fullName>
    </submittedName>
</protein>
<dbReference type="InterPro" id="IPR019251">
    <property type="entry name" value="DUF2231_TM"/>
</dbReference>
<dbReference type="InterPro" id="IPR036909">
    <property type="entry name" value="Cyt_c-like_dom_sf"/>
</dbReference>
<dbReference type="Pfam" id="PF09990">
    <property type="entry name" value="DUF2231"/>
    <property type="match status" value="1"/>
</dbReference>
<sequence length="467" mass="50882">MENNGDMLLFLGRWHPLLVHLPIGMLILAFAFALLSRKTTYATLSSAVPATLLFGAVSAVLASISGYLLSLSGGYNSSALSLHQGLGISAALVSILCWLLYRKSLGESDVLSRLRRFRFALLTLLVVLLSVAGHYGGTLTHGEGYLTEALPERARLLLGWQPEQMVIENVQEAAIYTDIIQPIFNQRCQSCHGTRKQEGDLALHTLEALMRGGESGQVLVPGDAEASELYHRLILPEGDADRMPPKGRTPISTDQIQLIAWWINAGAPEDMQVKDIDQPETMQPILLALEGKVDIADIPPADPKIVEQLRAKNIKVVPLAAGKNQLAVNAINYPHFSAEEAQLLAGLGENVIQLRLSNTQITDNALQPIGQLAGLRHLYLDNTAIGNAGLAYLHACKTLQYLNLVNTKVTDEGLLILAKLPALQTVYLYQSEVTIHGIEQLVRERPELTIDTGNYALQALATDTIAY</sequence>
<dbReference type="EMBL" id="FNZR01000001">
    <property type="protein sequence ID" value="SEK39210.1"/>
    <property type="molecule type" value="Genomic_DNA"/>
</dbReference>
<feature type="domain" description="DUF2231" evidence="3">
    <location>
        <begin position="15"/>
        <end position="141"/>
    </location>
</feature>
<name>A0A1H7GRG7_9SPHI</name>
<dbReference type="SUPFAM" id="SSF52047">
    <property type="entry name" value="RNI-like"/>
    <property type="match status" value="1"/>
</dbReference>
<reference evidence="5" key="1">
    <citation type="submission" date="2016-10" db="EMBL/GenBank/DDBJ databases">
        <authorList>
            <person name="Varghese N."/>
            <person name="Submissions S."/>
        </authorList>
    </citation>
    <scope>NUCLEOTIDE SEQUENCE [LARGE SCALE GENOMIC DNA]</scope>
    <source>
        <strain evidence="5">Jip14</strain>
    </source>
</reference>
<dbReference type="STRING" id="332977.SAMN05421740_101736"/>
<dbReference type="InterPro" id="IPR001611">
    <property type="entry name" value="Leu-rich_rpt"/>
</dbReference>
<dbReference type="Pfam" id="PF13516">
    <property type="entry name" value="LRR_6"/>
    <property type="match status" value="1"/>
</dbReference>
<proteinExistence type="predicted"/>
<evidence type="ECO:0000259" key="2">
    <source>
        <dbReference type="Pfam" id="PF07635"/>
    </source>
</evidence>
<evidence type="ECO:0000313" key="5">
    <source>
        <dbReference type="Proteomes" id="UP000198916"/>
    </source>
</evidence>
<evidence type="ECO:0000259" key="3">
    <source>
        <dbReference type="Pfam" id="PF09990"/>
    </source>
</evidence>
<dbReference type="AlphaFoldDB" id="A0A1H7GRG7"/>
<dbReference type="Proteomes" id="UP000198916">
    <property type="component" value="Unassembled WGS sequence"/>
</dbReference>
<dbReference type="Gene3D" id="3.80.10.10">
    <property type="entry name" value="Ribonuclease Inhibitor"/>
    <property type="match status" value="1"/>
</dbReference>
<gene>
    <name evidence="4" type="ORF">SAMN05421740_101736</name>
</gene>
<keyword evidence="1" id="KW-1133">Transmembrane helix</keyword>
<keyword evidence="5" id="KW-1185">Reference proteome</keyword>
<dbReference type="PANTHER" id="PTHR35889:SF3">
    <property type="entry name" value="F-BOX DOMAIN-CONTAINING PROTEIN"/>
    <property type="match status" value="1"/>
</dbReference>
<accession>A0A1H7GRG7</accession>
<dbReference type="GO" id="GO:0020037">
    <property type="term" value="F:heme binding"/>
    <property type="evidence" value="ECO:0007669"/>
    <property type="project" value="InterPro"/>
</dbReference>
<dbReference type="InterPro" id="IPR011429">
    <property type="entry name" value="Cyt_c_Planctomycete-type"/>
</dbReference>
<dbReference type="InterPro" id="IPR032675">
    <property type="entry name" value="LRR_dom_sf"/>
</dbReference>
<keyword evidence="1" id="KW-0812">Transmembrane</keyword>
<feature type="transmembrane region" description="Helical" evidence="1">
    <location>
        <begin position="47"/>
        <end position="69"/>
    </location>
</feature>
<keyword evidence="1" id="KW-0472">Membrane</keyword>
<dbReference type="GO" id="GO:0009055">
    <property type="term" value="F:electron transfer activity"/>
    <property type="evidence" value="ECO:0007669"/>
    <property type="project" value="InterPro"/>
</dbReference>